<evidence type="ECO:0000256" key="7">
    <source>
        <dbReference type="ARBA" id="ARBA00023235"/>
    </source>
</evidence>
<protein>
    <recommendedName>
        <fullName evidence="10">Peptidyl-prolyl cis-trans isomerase</fullName>
        <ecNumber evidence="10">5.2.1.8</ecNumber>
    </recommendedName>
</protein>
<dbReference type="OrthoDB" id="9808891at2"/>
<comment type="subcellular location">
    <subcellularLocation>
        <location evidence="2">Cytoplasm</location>
    </subcellularLocation>
</comment>
<keyword evidence="13" id="KW-1185">Reference proteome</keyword>
<name>A0A4Q7MG16_9BACT</name>
<dbReference type="AlphaFoldDB" id="A0A4Q7MG16"/>
<dbReference type="Gene3D" id="3.10.50.40">
    <property type="match status" value="1"/>
</dbReference>
<evidence type="ECO:0000259" key="11">
    <source>
        <dbReference type="PROSITE" id="PS50059"/>
    </source>
</evidence>
<evidence type="ECO:0000256" key="8">
    <source>
        <dbReference type="ARBA" id="ARBA00037071"/>
    </source>
</evidence>
<dbReference type="GO" id="GO:0005737">
    <property type="term" value="C:cytoplasm"/>
    <property type="evidence" value="ECO:0007669"/>
    <property type="project" value="UniProtKB-SubCell"/>
</dbReference>
<evidence type="ECO:0000256" key="9">
    <source>
        <dbReference type="PROSITE-ProRule" id="PRU00277"/>
    </source>
</evidence>
<keyword evidence="7 9" id="KW-0413">Isomerase</keyword>
<dbReference type="Pfam" id="PF00254">
    <property type="entry name" value="FKBP_C"/>
    <property type="match status" value="1"/>
</dbReference>
<dbReference type="RefSeq" id="WP_130543973.1">
    <property type="nucleotide sequence ID" value="NZ_CP042431.1"/>
</dbReference>
<evidence type="ECO:0000313" key="13">
    <source>
        <dbReference type="Proteomes" id="UP000293874"/>
    </source>
</evidence>
<feature type="domain" description="PPIase FKBP-type" evidence="11">
    <location>
        <begin position="7"/>
        <end position="88"/>
    </location>
</feature>
<comment type="caution">
    <text evidence="12">The sequence shown here is derived from an EMBL/GenBank/DDBJ whole genome shotgun (WGS) entry which is preliminary data.</text>
</comment>
<comment type="similarity">
    <text evidence="3 10">Belongs to the FKBP-type PPIase family.</text>
</comment>
<proteinExistence type="inferred from homology"/>
<comment type="catalytic activity">
    <reaction evidence="1 9 10">
        <text>[protein]-peptidylproline (omega=180) = [protein]-peptidylproline (omega=0)</text>
        <dbReference type="Rhea" id="RHEA:16237"/>
        <dbReference type="Rhea" id="RHEA-COMP:10747"/>
        <dbReference type="Rhea" id="RHEA-COMP:10748"/>
        <dbReference type="ChEBI" id="CHEBI:83833"/>
        <dbReference type="ChEBI" id="CHEBI:83834"/>
        <dbReference type="EC" id="5.2.1.8"/>
    </reaction>
</comment>
<keyword evidence="6" id="KW-0143">Chaperone</keyword>
<evidence type="ECO:0000313" key="12">
    <source>
        <dbReference type="EMBL" id="RZS67094.1"/>
    </source>
</evidence>
<evidence type="ECO:0000256" key="2">
    <source>
        <dbReference type="ARBA" id="ARBA00004496"/>
    </source>
</evidence>
<dbReference type="Proteomes" id="UP000293874">
    <property type="component" value="Unassembled WGS sequence"/>
</dbReference>
<dbReference type="EMBL" id="SGXA01000004">
    <property type="protein sequence ID" value="RZS67094.1"/>
    <property type="molecule type" value="Genomic_DNA"/>
</dbReference>
<dbReference type="GO" id="GO:0003755">
    <property type="term" value="F:peptidyl-prolyl cis-trans isomerase activity"/>
    <property type="evidence" value="ECO:0007669"/>
    <property type="project" value="UniProtKB-UniRule"/>
</dbReference>
<dbReference type="PROSITE" id="PS50059">
    <property type="entry name" value="FKBP_PPIASE"/>
    <property type="match status" value="1"/>
</dbReference>
<evidence type="ECO:0000256" key="10">
    <source>
        <dbReference type="RuleBase" id="RU003915"/>
    </source>
</evidence>
<keyword evidence="5 9" id="KW-0697">Rotamase</keyword>
<dbReference type="InterPro" id="IPR046357">
    <property type="entry name" value="PPIase_dom_sf"/>
</dbReference>
<gene>
    <name evidence="12" type="ORF">EV199_5479</name>
</gene>
<dbReference type="EC" id="5.2.1.8" evidence="10"/>
<evidence type="ECO:0000256" key="1">
    <source>
        <dbReference type="ARBA" id="ARBA00000971"/>
    </source>
</evidence>
<organism evidence="12 13">
    <name type="scientific">Pseudobacter ginsenosidimutans</name>
    <dbReference type="NCBI Taxonomy" id="661488"/>
    <lineage>
        <taxon>Bacteria</taxon>
        <taxon>Pseudomonadati</taxon>
        <taxon>Bacteroidota</taxon>
        <taxon>Chitinophagia</taxon>
        <taxon>Chitinophagales</taxon>
        <taxon>Chitinophagaceae</taxon>
        <taxon>Pseudobacter</taxon>
    </lineage>
</organism>
<evidence type="ECO:0000256" key="6">
    <source>
        <dbReference type="ARBA" id="ARBA00023186"/>
    </source>
</evidence>
<evidence type="ECO:0000256" key="3">
    <source>
        <dbReference type="ARBA" id="ARBA00006577"/>
    </source>
</evidence>
<evidence type="ECO:0000256" key="4">
    <source>
        <dbReference type="ARBA" id="ARBA00022490"/>
    </source>
</evidence>
<sequence>MQQAKNGDTVKVHYHGRLTDGTTFDSSEGREPLEFQVGTGSVIAGFDQGVEGMSIGEKKTINIPVEQAYGPKDPGMIVEFPIANFPPDMKPEPGMHLNMTNGAGQVIPVVITGVGADTVTLDANHPLAGQDLVFDIELVAIDSPSRIIMP</sequence>
<dbReference type="GO" id="GO:0042026">
    <property type="term" value="P:protein refolding"/>
    <property type="evidence" value="ECO:0007669"/>
    <property type="project" value="UniProtKB-ARBA"/>
</dbReference>
<dbReference type="InterPro" id="IPR001179">
    <property type="entry name" value="PPIase_FKBP_dom"/>
</dbReference>
<keyword evidence="4" id="KW-0963">Cytoplasm</keyword>
<dbReference type="PANTHER" id="PTHR47861">
    <property type="entry name" value="FKBP-TYPE PEPTIDYL-PROLYL CIS-TRANS ISOMERASE SLYD"/>
    <property type="match status" value="1"/>
</dbReference>
<dbReference type="PANTHER" id="PTHR47861:SF3">
    <property type="entry name" value="FKBP-TYPE PEPTIDYL-PROLYL CIS-TRANS ISOMERASE SLYD"/>
    <property type="match status" value="1"/>
</dbReference>
<evidence type="ECO:0000256" key="5">
    <source>
        <dbReference type="ARBA" id="ARBA00023110"/>
    </source>
</evidence>
<accession>A0A4Q7MG16</accession>
<comment type="function">
    <text evidence="8">Also involved in hydrogenase metallocenter assembly, probably by participating in the nickel insertion step. This function in hydrogenase biosynthesis requires chaperone activity and the presence of the metal-binding domain, but not PPIase activity.</text>
</comment>
<reference evidence="12 13" key="1">
    <citation type="submission" date="2019-02" db="EMBL/GenBank/DDBJ databases">
        <title>Genomic Encyclopedia of Type Strains, Phase IV (KMG-IV): sequencing the most valuable type-strain genomes for metagenomic binning, comparative biology and taxonomic classification.</title>
        <authorList>
            <person name="Goeker M."/>
        </authorList>
    </citation>
    <scope>NUCLEOTIDE SEQUENCE [LARGE SCALE GENOMIC DNA]</scope>
    <source>
        <strain evidence="12 13">DSM 18116</strain>
    </source>
</reference>
<dbReference type="SUPFAM" id="SSF54534">
    <property type="entry name" value="FKBP-like"/>
    <property type="match status" value="1"/>
</dbReference>